<keyword evidence="4" id="KW-0547">Nucleotide-binding</keyword>
<evidence type="ECO:0000256" key="5">
    <source>
        <dbReference type="ARBA" id="ARBA00022777"/>
    </source>
</evidence>
<organism evidence="10">
    <name type="scientific">Soboliphyme baturini</name>
    <dbReference type="NCBI Taxonomy" id="241478"/>
    <lineage>
        <taxon>Eukaryota</taxon>
        <taxon>Metazoa</taxon>
        <taxon>Ecdysozoa</taxon>
        <taxon>Nematoda</taxon>
        <taxon>Enoplea</taxon>
        <taxon>Dorylaimia</taxon>
        <taxon>Dioctophymatida</taxon>
        <taxon>Dioctophymatoidea</taxon>
        <taxon>Soboliphymatidae</taxon>
        <taxon>Soboliphyme</taxon>
    </lineage>
</organism>
<evidence type="ECO:0000256" key="3">
    <source>
        <dbReference type="ARBA" id="ARBA00022679"/>
    </source>
</evidence>
<keyword evidence="9" id="KW-1185">Reference proteome</keyword>
<evidence type="ECO:0000256" key="2">
    <source>
        <dbReference type="ARBA" id="ARBA00022527"/>
    </source>
</evidence>
<dbReference type="WBParaSite" id="SBAD_0000249301-mRNA-1">
    <property type="protein sequence ID" value="SBAD_0000249301-mRNA-1"/>
    <property type="gene ID" value="SBAD_0000249301"/>
</dbReference>
<dbReference type="PROSITE" id="PS00109">
    <property type="entry name" value="PROTEIN_KINASE_TYR"/>
    <property type="match status" value="1"/>
</dbReference>
<dbReference type="GO" id="GO:0005524">
    <property type="term" value="F:ATP binding"/>
    <property type="evidence" value="ECO:0007669"/>
    <property type="project" value="UniProtKB-KW"/>
</dbReference>
<feature type="domain" description="Protein kinase" evidence="7">
    <location>
        <begin position="1"/>
        <end position="225"/>
    </location>
</feature>
<name>A0A183IFI6_9BILA</name>
<accession>A0A183IFI6</accession>
<dbReference type="Gene3D" id="1.10.510.10">
    <property type="entry name" value="Transferase(Phosphotransferase) domain 1"/>
    <property type="match status" value="1"/>
</dbReference>
<dbReference type="Pfam" id="PF00069">
    <property type="entry name" value="Pkinase"/>
    <property type="match status" value="1"/>
</dbReference>
<dbReference type="PIRSF" id="PIRSF000654">
    <property type="entry name" value="Integrin-linked_kinase"/>
    <property type="match status" value="1"/>
</dbReference>
<dbReference type="PANTHER" id="PTHR24345:SF91">
    <property type="entry name" value="SERINE_THREONINE-PROTEIN KINASE PLK4"/>
    <property type="match status" value="1"/>
</dbReference>
<gene>
    <name evidence="8" type="ORF">SBAD_LOCUS2380</name>
</gene>
<dbReference type="Proteomes" id="UP000270296">
    <property type="component" value="Unassembled WGS sequence"/>
</dbReference>
<evidence type="ECO:0000256" key="6">
    <source>
        <dbReference type="ARBA" id="ARBA00022840"/>
    </source>
</evidence>
<dbReference type="PROSITE" id="PS50011">
    <property type="entry name" value="PROTEIN_KINASE_DOM"/>
    <property type="match status" value="1"/>
</dbReference>
<protein>
    <submittedName>
        <fullName evidence="10">Protein kinase domain-containing protein</fullName>
    </submittedName>
</protein>
<evidence type="ECO:0000313" key="9">
    <source>
        <dbReference type="Proteomes" id="UP000270296"/>
    </source>
</evidence>
<dbReference type="SUPFAM" id="SSF56112">
    <property type="entry name" value="Protein kinase-like (PK-like)"/>
    <property type="match status" value="1"/>
</dbReference>
<dbReference type="GO" id="GO:0004674">
    <property type="term" value="F:protein serine/threonine kinase activity"/>
    <property type="evidence" value="ECO:0007669"/>
    <property type="project" value="UniProtKB-KW"/>
</dbReference>
<keyword evidence="5" id="KW-0418">Kinase</keyword>
<evidence type="ECO:0000259" key="7">
    <source>
        <dbReference type="PROSITE" id="PS50011"/>
    </source>
</evidence>
<evidence type="ECO:0000256" key="1">
    <source>
        <dbReference type="ARBA" id="ARBA00001946"/>
    </source>
</evidence>
<dbReference type="PANTHER" id="PTHR24345">
    <property type="entry name" value="SERINE/THREONINE-PROTEIN KINASE PLK"/>
    <property type="match status" value="1"/>
</dbReference>
<comment type="cofactor">
    <cofactor evidence="1">
        <name>Mg(2+)</name>
        <dbReference type="ChEBI" id="CHEBI:18420"/>
    </cofactor>
</comment>
<reference evidence="10" key="1">
    <citation type="submission" date="2016-06" db="UniProtKB">
        <authorList>
            <consortium name="WormBaseParasite"/>
        </authorList>
    </citation>
    <scope>IDENTIFICATION</scope>
</reference>
<keyword evidence="2" id="KW-0723">Serine/threonine-protein kinase</keyword>
<dbReference type="EMBL" id="UZAM01007198">
    <property type="protein sequence ID" value="VDO97445.1"/>
    <property type="molecule type" value="Genomic_DNA"/>
</dbReference>
<evidence type="ECO:0000256" key="4">
    <source>
        <dbReference type="ARBA" id="ARBA00022741"/>
    </source>
</evidence>
<dbReference type="AlphaFoldDB" id="A0A183IFI6"/>
<dbReference type="FunFam" id="1.10.510.10:FF:000571">
    <property type="entry name" value="Maternal embryonic leucine zipper kinase"/>
    <property type="match status" value="1"/>
</dbReference>
<keyword evidence="6" id="KW-0067">ATP-binding</keyword>
<evidence type="ECO:0000313" key="8">
    <source>
        <dbReference type="EMBL" id="VDO97445.1"/>
    </source>
</evidence>
<dbReference type="InterPro" id="IPR008266">
    <property type="entry name" value="Tyr_kinase_AS"/>
</dbReference>
<sequence>MKIINKHLIREKGTEKRVWDEVRIHSQLKHPRILLDCFQDENSVYIALEFCVNGDMRRYLKTLGRPLDEAYAAVVLEQVVDGVMYLHRRGVIHRDLSASNIFLDKDWNVKIGDFGLAAQMSGPNEKHFTMCGTPNYIAPEIAMRKPHGLEADIWSLGCLLYTFLSGHPPFGSNGQVSTTLKRIVTNQLELPRHISNEAAALIRDLMCSDVRRRIKLRGKRLCCLI</sequence>
<dbReference type="InterPro" id="IPR011009">
    <property type="entry name" value="Kinase-like_dom_sf"/>
</dbReference>
<proteinExistence type="predicted"/>
<keyword evidence="3" id="KW-0808">Transferase</keyword>
<reference evidence="8 9" key="2">
    <citation type="submission" date="2018-11" db="EMBL/GenBank/DDBJ databases">
        <authorList>
            <consortium name="Pathogen Informatics"/>
        </authorList>
    </citation>
    <scope>NUCLEOTIDE SEQUENCE [LARGE SCALE GENOMIC DNA]</scope>
</reference>
<evidence type="ECO:0000313" key="10">
    <source>
        <dbReference type="WBParaSite" id="SBAD_0000249301-mRNA-1"/>
    </source>
</evidence>
<dbReference type="InterPro" id="IPR000719">
    <property type="entry name" value="Prot_kinase_dom"/>
</dbReference>
<dbReference type="GO" id="GO:0005634">
    <property type="term" value="C:nucleus"/>
    <property type="evidence" value="ECO:0007669"/>
    <property type="project" value="TreeGrafter"/>
</dbReference>
<dbReference type="OrthoDB" id="346907at2759"/>